<accession>A0A3R6V7B6</accession>
<organism evidence="6 7">
    <name type="scientific">Bombilactobacillus bombi</name>
    <dbReference type="NCBI Taxonomy" id="1303590"/>
    <lineage>
        <taxon>Bacteria</taxon>
        <taxon>Bacillati</taxon>
        <taxon>Bacillota</taxon>
        <taxon>Bacilli</taxon>
        <taxon>Lactobacillales</taxon>
        <taxon>Lactobacillaceae</taxon>
        <taxon>Bombilactobacillus</taxon>
    </lineage>
</organism>
<dbReference type="UniPathway" id="UPA00053">
    <property type="reaction ID" value="UER00086"/>
</dbReference>
<evidence type="ECO:0000256" key="1">
    <source>
        <dbReference type="ARBA" id="ARBA00001864"/>
    </source>
</evidence>
<evidence type="ECO:0000313" key="7">
    <source>
        <dbReference type="Proteomes" id="UP000284822"/>
    </source>
</evidence>
<keyword evidence="2 5" id="KW-0057">Aromatic amino acid biosynthesis</keyword>
<comment type="subunit">
    <text evidence="5">Homodimer.</text>
</comment>
<keyword evidence="3 5" id="KW-0456">Lyase</keyword>
<name>A0A3R6V7B6_9LACO</name>
<dbReference type="SUPFAM" id="SSF51569">
    <property type="entry name" value="Aldolase"/>
    <property type="match status" value="1"/>
</dbReference>
<dbReference type="NCBIfam" id="TIGR01093">
    <property type="entry name" value="aroD"/>
    <property type="match status" value="1"/>
</dbReference>
<feature type="binding site" evidence="5">
    <location>
        <position position="235"/>
    </location>
    <ligand>
        <name>3-dehydroquinate</name>
        <dbReference type="ChEBI" id="CHEBI:32364"/>
    </ligand>
</feature>
<feature type="binding site" evidence="5">
    <location>
        <begin position="49"/>
        <end position="51"/>
    </location>
    <ligand>
        <name>3-dehydroquinate</name>
        <dbReference type="ChEBI" id="CHEBI:32364"/>
    </ligand>
</feature>
<feature type="binding site" evidence="5">
    <location>
        <position position="216"/>
    </location>
    <ligand>
        <name>3-dehydroquinate</name>
        <dbReference type="ChEBI" id="CHEBI:32364"/>
    </ligand>
</feature>
<comment type="pathway">
    <text evidence="5">Metabolic intermediate biosynthesis; chorismate biosynthesis; chorismate from D-erythrose 4-phosphate and phosphoenolpyruvate: step 3/7.</text>
</comment>
<dbReference type="AlphaFoldDB" id="A0A3R6V7B6"/>
<comment type="caution">
    <text evidence="5">Lacks conserved residue(s) required for the propagation of feature annotation.</text>
</comment>
<feature type="active site" description="Proton donor/acceptor" evidence="5">
    <location>
        <position position="147"/>
    </location>
</feature>
<dbReference type="RefSeq" id="WP_118910338.1">
    <property type="nucleotide sequence ID" value="NZ_QOCS01000007.1"/>
</dbReference>
<evidence type="ECO:0000313" key="6">
    <source>
        <dbReference type="EMBL" id="RHW47854.1"/>
    </source>
</evidence>
<dbReference type="GO" id="GO:0046279">
    <property type="term" value="P:3,4-dihydroxybenzoate biosynthetic process"/>
    <property type="evidence" value="ECO:0007669"/>
    <property type="project" value="UniProtKB-ARBA"/>
</dbReference>
<dbReference type="CDD" id="cd00502">
    <property type="entry name" value="DHQase_I"/>
    <property type="match status" value="1"/>
</dbReference>
<reference evidence="6 7" key="1">
    <citation type="submission" date="2018-07" db="EMBL/GenBank/DDBJ databases">
        <title>Genome sequences of six Lactobacillus spp. isolated from bumble bee guts.</title>
        <authorList>
            <person name="Motta E.V.S."/>
            <person name="Moran N.A."/>
        </authorList>
    </citation>
    <scope>NUCLEOTIDE SEQUENCE [LARGE SCALE GENOMIC DNA]</scope>
    <source>
        <strain evidence="6 7">LV-8.1</strain>
    </source>
</reference>
<dbReference type="InterPro" id="IPR001381">
    <property type="entry name" value="DHquinase_I"/>
</dbReference>
<sequence>MAQLQPVKIRNITLGTGRPKIAVPITGIIEQEIIAQAQTIKQAHPDLIEWRLDYFEEATDFNSVQTTGQALRQVLGDMALLTTFRTHNEGGQLVLNNSQEYQQICQNVLANNFTDALDIQLYQKQAIVQALVEQAHQSQTVVIMSNHDFEKTPTAAEIQQRLLAMIALGADVAKMAVMPQSVEDVITLITATQKTAVIAEKPLITMAMGDLGKVSRIAGEVFGSALTFASVGAASAPGQIPIANLRQELEDLRIK</sequence>
<dbReference type="Pfam" id="PF01487">
    <property type="entry name" value="DHquinase_I"/>
    <property type="match status" value="1"/>
</dbReference>
<comment type="catalytic activity">
    <reaction evidence="1 5">
        <text>3-dehydroquinate = 3-dehydroshikimate + H2O</text>
        <dbReference type="Rhea" id="RHEA:21096"/>
        <dbReference type="ChEBI" id="CHEBI:15377"/>
        <dbReference type="ChEBI" id="CHEBI:16630"/>
        <dbReference type="ChEBI" id="CHEBI:32364"/>
        <dbReference type="EC" id="4.2.1.10"/>
    </reaction>
</comment>
<dbReference type="PANTHER" id="PTHR43699:SF1">
    <property type="entry name" value="3-DEHYDROQUINATE DEHYDRATASE"/>
    <property type="match status" value="1"/>
</dbReference>
<dbReference type="HAMAP" id="MF_00214">
    <property type="entry name" value="AroD"/>
    <property type="match status" value="1"/>
</dbReference>
<dbReference type="GO" id="GO:0008652">
    <property type="term" value="P:amino acid biosynthetic process"/>
    <property type="evidence" value="ECO:0007669"/>
    <property type="project" value="UniProtKB-KW"/>
</dbReference>
<evidence type="ECO:0000256" key="2">
    <source>
        <dbReference type="ARBA" id="ARBA00023141"/>
    </source>
</evidence>
<feature type="binding site" evidence="5">
    <location>
        <position position="239"/>
    </location>
    <ligand>
        <name>3-dehydroquinate</name>
        <dbReference type="ChEBI" id="CHEBI:32364"/>
    </ligand>
</feature>
<dbReference type="InterPro" id="IPR013785">
    <property type="entry name" value="Aldolase_TIM"/>
</dbReference>
<proteinExistence type="inferred from homology"/>
<dbReference type="Gene3D" id="3.20.20.70">
    <property type="entry name" value="Aldolase class I"/>
    <property type="match status" value="1"/>
</dbReference>
<comment type="caution">
    <text evidence="6">The sequence shown here is derived from an EMBL/GenBank/DDBJ whole genome shotgun (WGS) entry which is preliminary data.</text>
</comment>
<dbReference type="FunFam" id="3.20.20.70:FF:000047">
    <property type="entry name" value="3-dehydroquinate dehydratase"/>
    <property type="match status" value="1"/>
</dbReference>
<dbReference type="Proteomes" id="UP000284822">
    <property type="component" value="Unassembled WGS sequence"/>
</dbReference>
<comment type="function">
    <text evidence="5">Involved in the third step of the chorismate pathway, which leads to the biosynthesis of aromatic amino acids. Catalyzes the cis-dehydration of 3-dehydroquinate (DHQ) and introduces the first double bond of the aromatic ring to yield 3-dehydroshikimate.</text>
</comment>
<dbReference type="PANTHER" id="PTHR43699">
    <property type="entry name" value="3-DEHYDROQUINATE DEHYDRATASE"/>
    <property type="match status" value="1"/>
</dbReference>
<protein>
    <recommendedName>
        <fullName evidence="5">3-dehydroquinate dehydratase</fullName>
        <shortName evidence="5">3-dehydroquinase</shortName>
        <ecNumber evidence="5">4.2.1.10</ecNumber>
    </recommendedName>
    <alternativeName>
        <fullName evidence="5">Type I DHQase</fullName>
    </alternativeName>
    <alternativeName>
        <fullName evidence="5">Type I dehydroquinase</fullName>
        <shortName evidence="5">DHQ1</shortName>
    </alternativeName>
</protein>
<gene>
    <name evidence="5" type="primary">aroD</name>
    <name evidence="6" type="ORF">DS832_03600</name>
</gene>
<comment type="similarity">
    <text evidence="5">Belongs to the type-I 3-dehydroquinase family.</text>
</comment>
<feature type="binding site" evidence="5">
    <location>
        <position position="85"/>
    </location>
    <ligand>
        <name>3-dehydroquinate</name>
        <dbReference type="ChEBI" id="CHEBI:32364"/>
    </ligand>
</feature>
<evidence type="ECO:0000256" key="4">
    <source>
        <dbReference type="ARBA" id="ARBA00023270"/>
    </source>
</evidence>
<keyword evidence="4 5" id="KW-0704">Schiff base</keyword>
<feature type="active site" description="Schiff-base intermediate with substrate" evidence="5">
    <location>
        <position position="174"/>
    </location>
</feature>
<dbReference type="EMBL" id="QOCS01000007">
    <property type="protein sequence ID" value="RHW47854.1"/>
    <property type="molecule type" value="Genomic_DNA"/>
</dbReference>
<dbReference type="EC" id="4.2.1.10" evidence="5"/>
<evidence type="ECO:0000256" key="5">
    <source>
        <dbReference type="HAMAP-Rule" id="MF_00214"/>
    </source>
</evidence>
<keyword evidence="5" id="KW-0028">Amino-acid biosynthesis</keyword>
<dbReference type="GO" id="GO:0003855">
    <property type="term" value="F:3-dehydroquinate dehydratase activity"/>
    <property type="evidence" value="ECO:0007669"/>
    <property type="project" value="UniProtKB-UniRule"/>
</dbReference>
<dbReference type="GO" id="GO:0009073">
    <property type="term" value="P:aromatic amino acid family biosynthetic process"/>
    <property type="evidence" value="ECO:0007669"/>
    <property type="project" value="UniProtKB-KW"/>
</dbReference>
<evidence type="ECO:0000256" key="3">
    <source>
        <dbReference type="ARBA" id="ARBA00023239"/>
    </source>
</evidence>
<dbReference type="GO" id="GO:0009423">
    <property type="term" value="P:chorismate biosynthetic process"/>
    <property type="evidence" value="ECO:0007669"/>
    <property type="project" value="UniProtKB-UniRule"/>
</dbReference>
<dbReference type="InterPro" id="IPR050146">
    <property type="entry name" value="Type-I_3-dehydroquinase"/>
</dbReference>